<name>A0ACB7S9B7_HYAAI</name>
<sequence>MRVLGLWLEQDSANRELVGRLQKNLAAATHLVRRVATKSELAQRDETDTGVRAEPRSIRCRLCQLEQKQNREAKHGDPEGIQDRPGCYTATDRLLELGPHNTLEMIAEAQRIAQLEKAVRHENRKRDH</sequence>
<evidence type="ECO:0000313" key="2">
    <source>
        <dbReference type="Proteomes" id="UP000821845"/>
    </source>
</evidence>
<dbReference type="Proteomes" id="UP000821845">
    <property type="component" value="Chromosome 5"/>
</dbReference>
<proteinExistence type="predicted"/>
<comment type="caution">
    <text evidence="1">The sequence shown here is derived from an EMBL/GenBank/DDBJ whole genome shotgun (WGS) entry which is preliminary data.</text>
</comment>
<evidence type="ECO:0000313" key="1">
    <source>
        <dbReference type="EMBL" id="KAH6931343.1"/>
    </source>
</evidence>
<protein>
    <submittedName>
        <fullName evidence="1">Uncharacterized protein</fullName>
    </submittedName>
</protein>
<dbReference type="EMBL" id="CM023485">
    <property type="protein sequence ID" value="KAH6931343.1"/>
    <property type="molecule type" value="Genomic_DNA"/>
</dbReference>
<accession>A0ACB7S9B7</accession>
<reference evidence="1" key="1">
    <citation type="submission" date="2020-05" db="EMBL/GenBank/DDBJ databases">
        <title>Large-scale comparative analyses of tick genomes elucidate their genetic diversity and vector capacities.</title>
        <authorList>
            <person name="Jia N."/>
            <person name="Wang J."/>
            <person name="Shi W."/>
            <person name="Du L."/>
            <person name="Sun Y."/>
            <person name="Zhan W."/>
            <person name="Jiang J."/>
            <person name="Wang Q."/>
            <person name="Zhang B."/>
            <person name="Ji P."/>
            <person name="Sakyi L.B."/>
            <person name="Cui X."/>
            <person name="Yuan T."/>
            <person name="Jiang B."/>
            <person name="Yang W."/>
            <person name="Lam T.T.-Y."/>
            <person name="Chang Q."/>
            <person name="Ding S."/>
            <person name="Wang X."/>
            <person name="Zhu J."/>
            <person name="Ruan X."/>
            <person name="Zhao L."/>
            <person name="Wei J."/>
            <person name="Que T."/>
            <person name="Du C."/>
            <person name="Cheng J."/>
            <person name="Dai P."/>
            <person name="Han X."/>
            <person name="Huang E."/>
            <person name="Gao Y."/>
            <person name="Liu J."/>
            <person name="Shao H."/>
            <person name="Ye R."/>
            <person name="Li L."/>
            <person name="Wei W."/>
            <person name="Wang X."/>
            <person name="Wang C."/>
            <person name="Yang T."/>
            <person name="Huo Q."/>
            <person name="Li W."/>
            <person name="Guo W."/>
            <person name="Chen H."/>
            <person name="Zhou L."/>
            <person name="Ni X."/>
            <person name="Tian J."/>
            <person name="Zhou Y."/>
            <person name="Sheng Y."/>
            <person name="Liu T."/>
            <person name="Pan Y."/>
            <person name="Xia L."/>
            <person name="Li J."/>
            <person name="Zhao F."/>
            <person name="Cao W."/>
        </authorList>
    </citation>
    <scope>NUCLEOTIDE SEQUENCE</scope>
    <source>
        <strain evidence="1">Hyas-2018</strain>
    </source>
</reference>
<gene>
    <name evidence="1" type="ORF">HPB50_023908</name>
</gene>
<organism evidence="1 2">
    <name type="scientific">Hyalomma asiaticum</name>
    <name type="common">Tick</name>
    <dbReference type="NCBI Taxonomy" id="266040"/>
    <lineage>
        <taxon>Eukaryota</taxon>
        <taxon>Metazoa</taxon>
        <taxon>Ecdysozoa</taxon>
        <taxon>Arthropoda</taxon>
        <taxon>Chelicerata</taxon>
        <taxon>Arachnida</taxon>
        <taxon>Acari</taxon>
        <taxon>Parasitiformes</taxon>
        <taxon>Ixodida</taxon>
        <taxon>Ixodoidea</taxon>
        <taxon>Ixodidae</taxon>
        <taxon>Hyalomminae</taxon>
        <taxon>Hyalomma</taxon>
    </lineage>
</organism>
<keyword evidence="2" id="KW-1185">Reference proteome</keyword>